<dbReference type="EMBL" id="CAEZSR010000285">
    <property type="protein sequence ID" value="CAB4597664.1"/>
    <property type="molecule type" value="Genomic_DNA"/>
</dbReference>
<name>A0A6J6GF19_9ZZZZ</name>
<dbReference type="AlphaFoldDB" id="A0A6J6GF19"/>
<protein>
    <submittedName>
        <fullName evidence="1">Unannotated protein</fullName>
    </submittedName>
</protein>
<reference evidence="1" key="1">
    <citation type="submission" date="2020-05" db="EMBL/GenBank/DDBJ databases">
        <authorList>
            <person name="Chiriac C."/>
            <person name="Salcher M."/>
            <person name="Ghai R."/>
            <person name="Kavagutti S V."/>
        </authorList>
    </citation>
    <scope>NUCLEOTIDE SEQUENCE</scope>
</reference>
<sequence>MARSFFEQQRTQRQRSVLLVVFQFLLLTAVVNGLLAQIRQEVAR</sequence>
<accession>A0A6J6GF19</accession>
<gene>
    <name evidence="1" type="ORF">UFOPK1493_04105</name>
</gene>
<proteinExistence type="predicted"/>
<evidence type="ECO:0000313" key="1">
    <source>
        <dbReference type="EMBL" id="CAB4597664.1"/>
    </source>
</evidence>
<organism evidence="1">
    <name type="scientific">freshwater metagenome</name>
    <dbReference type="NCBI Taxonomy" id="449393"/>
    <lineage>
        <taxon>unclassified sequences</taxon>
        <taxon>metagenomes</taxon>
        <taxon>ecological metagenomes</taxon>
    </lineage>
</organism>